<keyword evidence="3" id="KW-1185">Reference proteome</keyword>
<protein>
    <submittedName>
        <fullName evidence="2">Uncharacterized protein</fullName>
    </submittedName>
</protein>
<dbReference type="RefSeq" id="WP_172187039.1">
    <property type="nucleotide sequence ID" value="NZ_CAWPPK010000235.1"/>
</dbReference>
<organism evidence="2 3">
    <name type="scientific">Microcoleus asticus IPMA8</name>
    <dbReference type="NCBI Taxonomy" id="2563858"/>
    <lineage>
        <taxon>Bacteria</taxon>
        <taxon>Bacillati</taxon>
        <taxon>Cyanobacteriota</taxon>
        <taxon>Cyanophyceae</taxon>
        <taxon>Oscillatoriophycideae</taxon>
        <taxon>Oscillatoriales</taxon>
        <taxon>Microcoleaceae</taxon>
        <taxon>Microcoleus</taxon>
        <taxon>Microcoleus asticus</taxon>
    </lineage>
</organism>
<evidence type="ECO:0000313" key="2">
    <source>
        <dbReference type="EMBL" id="NQE34430.1"/>
    </source>
</evidence>
<feature type="region of interest" description="Disordered" evidence="1">
    <location>
        <begin position="43"/>
        <end position="93"/>
    </location>
</feature>
<dbReference type="Proteomes" id="UP000702425">
    <property type="component" value="Unassembled WGS sequence"/>
</dbReference>
<reference evidence="2 3" key="1">
    <citation type="journal article" date="2020" name="Sci. Rep.">
        <title>A novel cyanobacterial geosmin producer, revising GeoA distribution and dispersion patterns in Bacteria.</title>
        <authorList>
            <person name="Churro C."/>
            <person name="Semedo-Aguiar A.P."/>
            <person name="Silva A.D."/>
            <person name="Pereira-Leal J.B."/>
            <person name="Leite R.B."/>
        </authorList>
    </citation>
    <scope>NUCLEOTIDE SEQUENCE [LARGE SCALE GENOMIC DNA]</scope>
    <source>
        <strain evidence="2 3">IPMA8</strain>
    </source>
</reference>
<evidence type="ECO:0000256" key="1">
    <source>
        <dbReference type="SAM" id="MobiDB-lite"/>
    </source>
</evidence>
<dbReference type="EMBL" id="SRRZ01000031">
    <property type="protein sequence ID" value="NQE34430.1"/>
    <property type="molecule type" value="Genomic_DNA"/>
</dbReference>
<comment type="caution">
    <text evidence="2">The sequence shown here is derived from an EMBL/GenBank/DDBJ whole genome shotgun (WGS) entry which is preliminary data.</text>
</comment>
<proteinExistence type="predicted"/>
<name>A0ABX2CYB4_9CYAN</name>
<sequence length="116" mass="12629">MNLISTAIARISSLLKGFQVKSFLSVVLVGFMLLTANVDSGHSNKAFGTAGGSKADLNNPERPQTTREWRQEARETSDSPGERAQKIGQEAGAAVKEMGEMYQDTAKRSVRDLKDK</sequence>
<accession>A0ABX2CYB4</accession>
<evidence type="ECO:0000313" key="3">
    <source>
        <dbReference type="Proteomes" id="UP000702425"/>
    </source>
</evidence>
<gene>
    <name evidence="2" type="ORF">E5S67_02156</name>
</gene>
<feature type="compositionally biased region" description="Basic and acidic residues" evidence="1">
    <location>
        <begin position="64"/>
        <end position="85"/>
    </location>
</feature>